<dbReference type="Pfam" id="PF08241">
    <property type="entry name" value="Methyltransf_11"/>
    <property type="match status" value="1"/>
</dbReference>
<feature type="domain" description="Methyltransferase type 11" evidence="1">
    <location>
        <begin position="38"/>
        <end position="125"/>
    </location>
</feature>
<name>A0ABV2ITK1_9HYPH</name>
<gene>
    <name evidence="2" type="ORF">ABID16_000125</name>
</gene>
<sequence length="222" mass="25556">MFNISPVSQNNVFRKRRIARLNEIVADHVAAKGHCRLLDMGGTTGFWRVWRDELDFAHLTVTCVNLPEVRQEDTGDLPVVARAGNACAMPEFEDNAFDVVFSNSVIEHVGLWANKVAFAREARRLAPSHLIQTPNFWFPVDPHSRFAFLHWLPRPVVYRVHMAMRTGFYPKTVDLDEAMTYTEDADMLDRRQMAHLFPDAEIEGETFMLMTKSFLAVRHKKP</sequence>
<dbReference type="EMBL" id="JBEPMB010000001">
    <property type="protein sequence ID" value="MET3611820.1"/>
    <property type="molecule type" value="Genomic_DNA"/>
</dbReference>
<dbReference type="InterPro" id="IPR029063">
    <property type="entry name" value="SAM-dependent_MTases_sf"/>
</dbReference>
<organism evidence="2 3">
    <name type="scientific">Rhizobium aquaticum</name>
    <dbReference type="NCBI Taxonomy" id="1549636"/>
    <lineage>
        <taxon>Bacteria</taxon>
        <taxon>Pseudomonadati</taxon>
        <taxon>Pseudomonadota</taxon>
        <taxon>Alphaproteobacteria</taxon>
        <taxon>Hyphomicrobiales</taxon>
        <taxon>Rhizobiaceae</taxon>
        <taxon>Rhizobium/Agrobacterium group</taxon>
        <taxon>Rhizobium</taxon>
    </lineage>
</organism>
<proteinExistence type="predicted"/>
<dbReference type="Proteomes" id="UP001549047">
    <property type="component" value="Unassembled WGS sequence"/>
</dbReference>
<evidence type="ECO:0000259" key="1">
    <source>
        <dbReference type="Pfam" id="PF08241"/>
    </source>
</evidence>
<dbReference type="Gene3D" id="3.40.50.150">
    <property type="entry name" value="Vaccinia Virus protein VP39"/>
    <property type="match status" value="1"/>
</dbReference>
<evidence type="ECO:0000313" key="2">
    <source>
        <dbReference type="EMBL" id="MET3611820.1"/>
    </source>
</evidence>
<keyword evidence="3" id="KW-1185">Reference proteome</keyword>
<reference evidence="2 3" key="1">
    <citation type="submission" date="2024-06" db="EMBL/GenBank/DDBJ databases">
        <title>Genomic Encyclopedia of Type Strains, Phase IV (KMG-IV): sequencing the most valuable type-strain genomes for metagenomic binning, comparative biology and taxonomic classification.</title>
        <authorList>
            <person name="Goeker M."/>
        </authorList>
    </citation>
    <scope>NUCLEOTIDE SEQUENCE [LARGE SCALE GENOMIC DNA]</scope>
    <source>
        <strain evidence="2 3">DSM 29780</strain>
    </source>
</reference>
<protein>
    <recommendedName>
        <fullName evidence="1">Methyltransferase type 11 domain-containing protein</fullName>
    </recommendedName>
</protein>
<evidence type="ECO:0000313" key="3">
    <source>
        <dbReference type="Proteomes" id="UP001549047"/>
    </source>
</evidence>
<dbReference type="InterPro" id="IPR013216">
    <property type="entry name" value="Methyltransf_11"/>
</dbReference>
<accession>A0ABV2ITK1</accession>
<dbReference type="RefSeq" id="WP_354554134.1">
    <property type="nucleotide sequence ID" value="NZ_JBEPMB010000001.1"/>
</dbReference>
<dbReference type="SUPFAM" id="SSF53335">
    <property type="entry name" value="S-adenosyl-L-methionine-dependent methyltransferases"/>
    <property type="match status" value="1"/>
</dbReference>
<comment type="caution">
    <text evidence="2">The sequence shown here is derived from an EMBL/GenBank/DDBJ whole genome shotgun (WGS) entry which is preliminary data.</text>
</comment>